<evidence type="ECO:0000259" key="1">
    <source>
        <dbReference type="PROSITE" id="PS50042"/>
    </source>
</evidence>
<dbReference type="InterPro" id="IPR018490">
    <property type="entry name" value="cNMP-bd_dom_sf"/>
</dbReference>
<gene>
    <name evidence="2" type="ORF">SBA5_110129</name>
</gene>
<dbReference type="InterPro" id="IPR014710">
    <property type="entry name" value="RmlC-like_jellyroll"/>
</dbReference>
<name>A0A2N9L3F9_9BACT</name>
<organism evidence="2 3">
    <name type="scientific">Candidatus Sulfuritelmatomonas gaucii</name>
    <dbReference type="NCBI Taxonomy" id="2043161"/>
    <lineage>
        <taxon>Bacteria</taxon>
        <taxon>Pseudomonadati</taxon>
        <taxon>Acidobacteriota</taxon>
        <taxon>Terriglobia</taxon>
        <taxon>Terriglobales</taxon>
        <taxon>Acidobacteriaceae</taxon>
        <taxon>Candidatus Sulfuritelmatomonas</taxon>
    </lineage>
</organism>
<feature type="domain" description="Cyclic nucleotide-binding" evidence="1">
    <location>
        <begin position="46"/>
        <end position="144"/>
    </location>
</feature>
<dbReference type="OrthoDB" id="122398at2"/>
<dbReference type="Gene3D" id="2.60.120.10">
    <property type="entry name" value="Jelly Rolls"/>
    <property type="match status" value="1"/>
</dbReference>
<dbReference type="Pfam" id="PF00027">
    <property type="entry name" value="cNMP_binding"/>
    <property type="match status" value="1"/>
</dbReference>
<dbReference type="SMART" id="SM00100">
    <property type="entry name" value="cNMP"/>
    <property type="match status" value="1"/>
</dbReference>
<evidence type="ECO:0000313" key="2">
    <source>
        <dbReference type="EMBL" id="SPE17769.1"/>
    </source>
</evidence>
<accession>A0A2N9L3F9</accession>
<proteinExistence type="predicted"/>
<dbReference type="SUPFAM" id="SSF51206">
    <property type="entry name" value="cAMP-binding domain-like"/>
    <property type="match status" value="1"/>
</dbReference>
<dbReference type="EMBL" id="OKRB01000013">
    <property type="protein sequence ID" value="SPE17769.1"/>
    <property type="molecule type" value="Genomic_DNA"/>
</dbReference>
<dbReference type="CDD" id="cd00038">
    <property type="entry name" value="CAP_ED"/>
    <property type="match status" value="1"/>
</dbReference>
<dbReference type="AlphaFoldDB" id="A0A2N9L3F9"/>
<evidence type="ECO:0000313" key="3">
    <source>
        <dbReference type="Proteomes" id="UP000239735"/>
    </source>
</evidence>
<dbReference type="PROSITE" id="PS50042">
    <property type="entry name" value="CNMP_BINDING_3"/>
    <property type="match status" value="1"/>
</dbReference>
<dbReference type="Proteomes" id="UP000239735">
    <property type="component" value="Unassembled WGS sequence"/>
</dbReference>
<protein>
    <recommendedName>
        <fullName evidence="1">Cyclic nucleotide-binding domain-containing protein</fullName>
    </recommendedName>
</protein>
<dbReference type="InterPro" id="IPR000595">
    <property type="entry name" value="cNMP-bd_dom"/>
</dbReference>
<reference evidence="3" key="1">
    <citation type="submission" date="2018-02" db="EMBL/GenBank/DDBJ databases">
        <authorList>
            <person name="Hausmann B."/>
        </authorList>
    </citation>
    <scope>NUCLEOTIDE SEQUENCE [LARGE SCALE GENOMIC DNA]</scope>
    <source>
        <strain evidence="3">Peat soil MAG SbA5</strain>
    </source>
</reference>
<sequence length="168" mass="18384">MENLGVQPESRFTRLADVAARPLAELLECPQEAGGLLAGASRTIDFDPGQVVFRQQGVCKGLYVVVSGDFARKAERFEMRVTLGTARPGDLVELAAALGDGHHTYTLSAVTRGSLLLLPVEALHQAFVNYPPLRMRLLEELAREVSRAYITCCLTRVIPARRRTNGAH</sequence>